<dbReference type="HOGENOM" id="CLU_1141521_0_0_6"/>
<dbReference type="SMART" id="SM00271">
    <property type="entry name" value="DnaJ"/>
    <property type="match status" value="1"/>
</dbReference>
<dbReference type="PROSITE" id="PS50076">
    <property type="entry name" value="DNAJ_2"/>
    <property type="match status" value="1"/>
</dbReference>
<proteinExistence type="predicted"/>
<dbReference type="CDD" id="cd06257">
    <property type="entry name" value="DnaJ"/>
    <property type="match status" value="1"/>
</dbReference>
<dbReference type="eggNOG" id="COG2214">
    <property type="taxonomic scope" value="Bacteria"/>
</dbReference>
<dbReference type="InterPro" id="IPR001623">
    <property type="entry name" value="DnaJ_domain"/>
</dbReference>
<dbReference type="Gene3D" id="1.10.287.110">
    <property type="entry name" value="DnaJ domain"/>
    <property type="match status" value="1"/>
</dbReference>
<keyword evidence="5" id="KW-1185">Reference proteome</keyword>
<feature type="coiled-coil region" evidence="2">
    <location>
        <begin position="178"/>
        <end position="205"/>
    </location>
</feature>
<dbReference type="KEGG" id="mmt:Metme_2019"/>
<protein>
    <submittedName>
        <fullName evidence="4">Heat shock protein DnaJ domain protein</fullName>
    </submittedName>
</protein>
<dbReference type="Pfam" id="PF00226">
    <property type="entry name" value="DnaJ"/>
    <property type="match status" value="1"/>
</dbReference>
<feature type="coiled-coil region" evidence="2">
    <location>
        <begin position="16"/>
        <end position="50"/>
    </location>
</feature>
<evidence type="ECO:0000259" key="3">
    <source>
        <dbReference type="PROSITE" id="PS50076"/>
    </source>
</evidence>
<dbReference type="InterPro" id="IPR036869">
    <property type="entry name" value="J_dom_sf"/>
</dbReference>
<evidence type="ECO:0000313" key="5">
    <source>
        <dbReference type="Proteomes" id="UP000008888"/>
    </source>
</evidence>
<reference key="2">
    <citation type="submission" date="2011-05" db="EMBL/GenBank/DDBJ databases">
        <title>Complete genome sequence of the aerobic marine methanotroph Methylomonas methanica MC09.</title>
        <authorList>
            <person name="Boden R."/>
            <person name="Cunliffe M."/>
            <person name="Scanlan J."/>
            <person name="Moussard H."/>
            <person name="Kits K.D."/>
            <person name="Klotz M."/>
            <person name="Jetten M."/>
            <person name="Vuilleumier S."/>
            <person name="Han J."/>
            <person name="Peters L."/>
            <person name="Mikhailova N."/>
            <person name="Teshima H."/>
            <person name="Tapia R."/>
            <person name="Kyrpides N."/>
            <person name="Ivanova N."/>
            <person name="Pagani I."/>
            <person name="Cheng J.-F."/>
            <person name="Goodwin L."/>
            <person name="Han C."/>
            <person name="Hauser L."/>
            <person name="Land M."/>
            <person name="Lapidus A."/>
            <person name="Lucas S."/>
            <person name="Pitluck S."/>
            <person name="Woyke T."/>
            <person name="Stein L.Y."/>
            <person name="Murrell C."/>
        </authorList>
    </citation>
    <scope>NUCLEOTIDE SEQUENCE</scope>
    <source>
        <strain>MC09</strain>
    </source>
</reference>
<sequence>MSTRNSSLRTNEYPAIQDLKNELTALENRLNELTDEKVEYERLINAFNSEYMVILGGLIEEILKRRATIFGSKLGKEQQEAQLDYAAFQQNYQQQLRDLPQTLDESEKQQLKTAYRKASRLCHPDKLSQDAKAKGEEFFKALNEAYRHQNIERVQGILLELESEASSLVETFEHIDNKAFLQEKIVLLREQIDTLKAEITRLQEDETYRRIQEITDMDGYFTKLERELKAELKILKGKKRIRN</sequence>
<keyword evidence="1" id="KW-0143">Chaperone</keyword>
<keyword evidence="4" id="KW-0346">Stress response</keyword>
<dbReference type="SUPFAM" id="SSF46565">
    <property type="entry name" value="Chaperone J-domain"/>
    <property type="match status" value="1"/>
</dbReference>
<dbReference type="EMBL" id="CP002738">
    <property type="protein sequence ID" value="AEG00428.1"/>
    <property type="molecule type" value="Genomic_DNA"/>
</dbReference>
<keyword evidence="2" id="KW-0175">Coiled coil</keyword>
<evidence type="ECO:0000256" key="2">
    <source>
        <dbReference type="SAM" id="Coils"/>
    </source>
</evidence>
<dbReference type="STRING" id="857087.Metme_2019"/>
<feature type="domain" description="J" evidence="3">
    <location>
        <begin position="92"/>
        <end position="154"/>
    </location>
</feature>
<dbReference type="RefSeq" id="WP_013818674.1">
    <property type="nucleotide sequence ID" value="NC_015572.1"/>
</dbReference>
<reference evidence="4 5" key="1">
    <citation type="journal article" date="2011" name="J. Bacteriol.">
        <title>Complete Genome Sequence of the Aerobic Marine Methanotroph Methylomonas methanica MC09.</title>
        <authorList>
            <person name="Boden R."/>
            <person name="Cunliffe M."/>
            <person name="Scanlan J."/>
            <person name="Moussard H."/>
            <person name="Kits K.D."/>
            <person name="Klotz M.G."/>
            <person name="Jetten M.S."/>
            <person name="Vuilleumier S."/>
            <person name="Han J."/>
            <person name="Peters L."/>
            <person name="Mikhailova N."/>
            <person name="Teshima H."/>
            <person name="Tapia R."/>
            <person name="Kyrpides N."/>
            <person name="Ivanova N."/>
            <person name="Pagani I."/>
            <person name="Cheng J.F."/>
            <person name="Goodwin L."/>
            <person name="Han C."/>
            <person name="Hauser L."/>
            <person name="Land M.L."/>
            <person name="Lapidus A."/>
            <person name="Lucas S."/>
            <person name="Pitluck S."/>
            <person name="Woyke T."/>
            <person name="Stein L."/>
            <person name="Murrell J.C."/>
        </authorList>
    </citation>
    <scope>NUCLEOTIDE SEQUENCE [LARGE SCALE GENOMIC DNA]</scope>
    <source>
        <strain evidence="4 5">MC09</strain>
    </source>
</reference>
<name>G0A598_METMM</name>
<organism evidence="4 5">
    <name type="scientific">Methylomonas methanica (strain DSM 25384 / MC09)</name>
    <dbReference type="NCBI Taxonomy" id="857087"/>
    <lineage>
        <taxon>Bacteria</taxon>
        <taxon>Pseudomonadati</taxon>
        <taxon>Pseudomonadota</taxon>
        <taxon>Gammaproteobacteria</taxon>
        <taxon>Methylococcales</taxon>
        <taxon>Methylococcaceae</taxon>
        <taxon>Methylomonas</taxon>
    </lineage>
</organism>
<dbReference type="AlphaFoldDB" id="G0A598"/>
<accession>G0A598</accession>
<evidence type="ECO:0000313" key="4">
    <source>
        <dbReference type="EMBL" id="AEG00428.1"/>
    </source>
</evidence>
<dbReference type="Proteomes" id="UP000008888">
    <property type="component" value="Chromosome"/>
</dbReference>
<gene>
    <name evidence="4" type="ordered locus">Metme_2019</name>
</gene>
<reference evidence="5" key="3">
    <citation type="submission" date="2011-05" db="EMBL/GenBank/DDBJ databases">
        <title>Complete sequence of Methylomonas methanica MC09.</title>
        <authorList>
            <consortium name="US DOE Joint Genome Institute"/>
            <person name="Lucas S."/>
            <person name="Han J."/>
            <person name="Lapidus A."/>
            <person name="Cheng J.-F."/>
            <person name="Goodwin L."/>
            <person name="Pitluck S."/>
            <person name="Peters L."/>
            <person name="Mikhailova N."/>
            <person name="Teshima H."/>
            <person name="Han C."/>
            <person name="Tapia R."/>
            <person name="Land M."/>
            <person name="Hauser L."/>
            <person name="Kyrpides N."/>
            <person name="Ivanova N."/>
            <person name="Pagani I."/>
            <person name="Stein L."/>
            <person name="Woyke T."/>
        </authorList>
    </citation>
    <scope>NUCLEOTIDE SEQUENCE [LARGE SCALE GENOMIC DNA]</scope>
    <source>
        <strain evidence="5">MC09</strain>
    </source>
</reference>
<evidence type="ECO:0000256" key="1">
    <source>
        <dbReference type="ARBA" id="ARBA00023186"/>
    </source>
</evidence>
<dbReference type="OrthoDB" id="6594059at2"/>